<accession>A0A5C3LGU1</accession>
<organism evidence="2 3">
    <name type="scientific">Crucibulum laeve</name>
    <dbReference type="NCBI Taxonomy" id="68775"/>
    <lineage>
        <taxon>Eukaryota</taxon>
        <taxon>Fungi</taxon>
        <taxon>Dikarya</taxon>
        <taxon>Basidiomycota</taxon>
        <taxon>Agaricomycotina</taxon>
        <taxon>Agaricomycetes</taxon>
        <taxon>Agaricomycetidae</taxon>
        <taxon>Agaricales</taxon>
        <taxon>Agaricineae</taxon>
        <taxon>Nidulariaceae</taxon>
        <taxon>Crucibulum</taxon>
    </lineage>
</organism>
<keyword evidence="3" id="KW-1185">Reference proteome</keyword>
<evidence type="ECO:0000313" key="3">
    <source>
        <dbReference type="Proteomes" id="UP000308652"/>
    </source>
</evidence>
<dbReference type="Proteomes" id="UP000308652">
    <property type="component" value="Unassembled WGS sequence"/>
</dbReference>
<evidence type="ECO:0000256" key="1">
    <source>
        <dbReference type="SAM" id="MobiDB-lite"/>
    </source>
</evidence>
<reference evidence="2 3" key="1">
    <citation type="journal article" date="2019" name="Nat. Ecol. Evol.">
        <title>Megaphylogeny resolves global patterns of mushroom evolution.</title>
        <authorList>
            <person name="Varga T."/>
            <person name="Krizsan K."/>
            <person name="Foldi C."/>
            <person name="Dima B."/>
            <person name="Sanchez-Garcia M."/>
            <person name="Sanchez-Ramirez S."/>
            <person name="Szollosi G.J."/>
            <person name="Szarkandi J.G."/>
            <person name="Papp V."/>
            <person name="Albert L."/>
            <person name="Andreopoulos W."/>
            <person name="Angelini C."/>
            <person name="Antonin V."/>
            <person name="Barry K.W."/>
            <person name="Bougher N.L."/>
            <person name="Buchanan P."/>
            <person name="Buyck B."/>
            <person name="Bense V."/>
            <person name="Catcheside P."/>
            <person name="Chovatia M."/>
            <person name="Cooper J."/>
            <person name="Damon W."/>
            <person name="Desjardin D."/>
            <person name="Finy P."/>
            <person name="Geml J."/>
            <person name="Haridas S."/>
            <person name="Hughes K."/>
            <person name="Justo A."/>
            <person name="Karasinski D."/>
            <person name="Kautmanova I."/>
            <person name="Kiss B."/>
            <person name="Kocsube S."/>
            <person name="Kotiranta H."/>
            <person name="LaButti K.M."/>
            <person name="Lechner B.E."/>
            <person name="Liimatainen K."/>
            <person name="Lipzen A."/>
            <person name="Lukacs Z."/>
            <person name="Mihaltcheva S."/>
            <person name="Morgado L.N."/>
            <person name="Niskanen T."/>
            <person name="Noordeloos M.E."/>
            <person name="Ohm R.A."/>
            <person name="Ortiz-Santana B."/>
            <person name="Ovrebo C."/>
            <person name="Racz N."/>
            <person name="Riley R."/>
            <person name="Savchenko A."/>
            <person name="Shiryaev A."/>
            <person name="Soop K."/>
            <person name="Spirin V."/>
            <person name="Szebenyi C."/>
            <person name="Tomsovsky M."/>
            <person name="Tulloss R.E."/>
            <person name="Uehling J."/>
            <person name="Grigoriev I.V."/>
            <person name="Vagvolgyi C."/>
            <person name="Papp T."/>
            <person name="Martin F.M."/>
            <person name="Miettinen O."/>
            <person name="Hibbett D.S."/>
            <person name="Nagy L.G."/>
        </authorList>
    </citation>
    <scope>NUCLEOTIDE SEQUENCE [LARGE SCALE GENOMIC DNA]</scope>
    <source>
        <strain evidence="2 3">CBS 166.37</strain>
    </source>
</reference>
<protein>
    <submittedName>
        <fullName evidence="2">Uncharacterized protein</fullName>
    </submittedName>
</protein>
<dbReference type="AlphaFoldDB" id="A0A5C3LGU1"/>
<feature type="non-terminal residue" evidence="2">
    <location>
        <position position="1"/>
    </location>
</feature>
<sequence length="121" mass="13197">DTDEEENAIDPYIWQLSSPLALQSTQSATPSATPPASTLQPSAPELAMDLASAFTNDAAIPSPQCKHAAIHTIEDDGDLSENEMIKVYKIIQHDTTFAETILAIQQKGSHTHFIKSELYDD</sequence>
<gene>
    <name evidence="2" type="ORF">BDQ12DRAFT_671440</name>
</gene>
<name>A0A5C3LGU1_9AGAR</name>
<feature type="region of interest" description="Disordered" evidence="1">
    <location>
        <begin position="23"/>
        <end position="42"/>
    </location>
</feature>
<evidence type="ECO:0000313" key="2">
    <source>
        <dbReference type="EMBL" id="TFK32008.1"/>
    </source>
</evidence>
<proteinExistence type="predicted"/>
<dbReference type="EMBL" id="ML213691">
    <property type="protein sequence ID" value="TFK32008.1"/>
    <property type="molecule type" value="Genomic_DNA"/>
</dbReference>
<dbReference type="OrthoDB" id="76215at2759"/>